<evidence type="ECO:0000259" key="9">
    <source>
        <dbReference type="PROSITE" id="PS50928"/>
    </source>
</evidence>
<dbReference type="PROSITE" id="PS50928">
    <property type="entry name" value="ABC_TM1"/>
    <property type="match status" value="1"/>
</dbReference>
<evidence type="ECO:0000256" key="7">
    <source>
        <dbReference type="ARBA" id="ARBA00023136"/>
    </source>
</evidence>
<keyword evidence="5 8" id="KW-0812">Transmembrane</keyword>
<keyword evidence="7 8" id="KW-0472">Membrane</keyword>
<dbReference type="SUPFAM" id="SSF161098">
    <property type="entry name" value="MetI-like"/>
    <property type="match status" value="1"/>
</dbReference>
<evidence type="ECO:0000256" key="4">
    <source>
        <dbReference type="ARBA" id="ARBA00022519"/>
    </source>
</evidence>
<accession>A0A170NMX4</accession>
<evidence type="ECO:0000256" key="6">
    <source>
        <dbReference type="ARBA" id="ARBA00022989"/>
    </source>
</evidence>
<dbReference type="EMBL" id="LITQ01000014">
    <property type="protein sequence ID" value="OAA93229.1"/>
    <property type="molecule type" value="Genomic_DNA"/>
</dbReference>
<feature type="transmembrane region" description="Helical" evidence="8">
    <location>
        <begin position="231"/>
        <end position="254"/>
    </location>
</feature>
<dbReference type="PANTHER" id="PTHR43357:SF4">
    <property type="entry name" value="INNER MEMBRANE ABC TRANSPORTER PERMEASE PROTEIN YDCV"/>
    <property type="match status" value="1"/>
</dbReference>
<evidence type="ECO:0000256" key="3">
    <source>
        <dbReference type="ARBA" id="ARBA00022475"/>
    </source>
</evidence>
<keyword evidence="2 8" id="KW-0813">Transport</keyword>
<dbReference type="GO" id="GO:0055085">
    <property type="term" value="P:transmembrane transport"/>
    <property type="evidence" value="ECO:0007669"/>
    <property type="project" value="InterPro"/>
</dbReference>
<evidence type="ECO:0000256" key="5">
    <source>
        <dbReference type="ARBA" id="ARBA00022692"/>
    </source>
</evidence>
<dbReference type="Pfam" id="PF00528">
    <property type="entry name" value="BPD_transp_1"/>
    <property type="match status" value="1"/>
</dbReference>
<feature type="transmembrane region" description="Helical" evidence="8">
    <location>
        <begin position="66"/>
        <end position="87"/>
    </location>
</feature>
<feature type="transmembrane region" description="Helical" evidence="8">
    <location>
        <begin position="99"/>
        <end position="121"/>
    </location>
</feature>
<feature type="transmembrane region" description="Helical" evidence="8">
    <location>
        <begin position="189"/>
        <end position="211"/>
    </location>
</feature>
<dbReference type="RefSeq" id="WP_063601037.1">
    <property type="nucleotide sequence ID" value="NZ_LITQ01000014.1"/>
</dbReference>
<evidence type="ECO:0000313" key="11">
    <source>
        <dbReference type="Proteomes" id="UP000077384"/>
    </source>
</evidence>
<comment type="caution">
    <text evidence="10">The sequence shown here is derived from an EMBL/GenBank/DDBJ whole genome shotgun (WGS) entry which is preliminary data.</text>
</comment>
<comment type="subcellular location">
    <subcellularLocation>
        <location evidence="1">Cell inner membrane</location>
        <topology evidence="1">Multi-pass membrane protein</topology>
    </subcellularLocation>
    <subcellularLocation>
        <location evidence="8">Cell membrane</location>
        <topology evidence="8">Multi-pass membrane protein</topology>
    </subcellularLocation>
</comment>
<dbReference type="PANTHER" id="PTHR43357">
    <property type="entry name" value="INNER MEMBRANE ABC TRANSPORTER PERMEASE PROTEIN YDCV"/>
    <property type="match status" value="1"/>
</dbReference>
<keyword evidence="6 8" id="KW-1133">Transmembrane helix</keyword>
<dbReference type="InterPro" id="IPR035906">
    <property type="entry name" value="MetI-like_sf"/>
</dbReference>
<dbReference type="Proteomes" id="UP000077384">
    <property type="component" value="Unassembled WGS sequence"/>
</dbReference>
<dbReference type="GO" id="GO:0005886">
    <property type="term" value="C:plasma membrane"/>
    <property type="evidence" value="ECO:0007669"/>
    <property type="project" value="UniProtKB-SubCell"/>
</dbReference>
<keyword evidence="3" id="KW-1003">Cell membrane</keyword>
<sequence length="265" mass="29603">MKKSIGKKIFLVLLFIYLFVPMLAIILFSVAGSWDTTILPTSYTFKYYSLILGNSQFKLALLRSTVISILTCLVSIIIMVPSIYLASLHFKKLEKIFDVLSLLPFIMPGVVLVIGLIQIYSKDPINISGTMWILLGAYFIICLPFMYHSIRNSFRGINAPNLKEAAMILGCTEFQAFIKVIVPNIMRGLISAVLLCVAILFGDFALVNLLVGSSYQTVQMYLYNILSQNGHAASAVVTIYTIVIFVISYITTVLTTPGKKWRVKE</sequence>
<feature type="transmembrane region" description="Helical" evidence="8">
    <location>
        <begin position="127"/>
        <end position="147"/>
    </location>
</feature>
<protein>
    <submittedName>
        <fullName evidence="10">Putative 2-aminoethylphosphonate transport system permease protein PhnV</fullName>
    </submittedName>
</protein>
<comment type="similarity">
    <text evidence="8">Belongs to the binding-protein-dependent transport system permease family.</text>
</comment>
<feature type="transmembrane region" description="Helical" evidence="8">
    <location>
        <begin position="9"/>
        <end position="31"/>
    </location>
</feature>
<evidence type="ECO:0000256" key="1">
    <source>
        <dbReference type="ARBA" id="ARBA00004429"/>
    </source>
</evidence>
<dbReference type="Gene3D" id="1.10.3720.10">
    <property type="entry name" value="MetI-like"/>
    <property type="match status" value="1"/>
</dbReference>
<dbReference type="InterPro" id="IPR000515">
    <property type="entry name" value="MetI-like"/>
</dbReference>
<evidence type="ECO:0000256" key="8">
    <source>
        <dbReference type="RuleBase" id="RU363032"/>
    </source>
</evidence>
<dbReference type="CDD" id="cd06261">
    <property type="entry name" value="TM_PBP2"/>
    <property type="match status" value="1"/>
</dbReference>
<dbReference type="AlphaFoldDB" id="A0A170NMX4"/>
<evidence type="ECO:0000256" key="2">
    <source>
        <dbReference type="ARBA" id="ARBA00022448"/>
    </source>
</evidence>
<organism evidence="10 11">
    <name type="scientific">Clostridium coskatii</name>
    <dbReference type="NCBI Taxonomy" id="1705578"/>
    <lineage>
        <taxon>Bacteria</taxon>
        <taxon>Bacillati</taxon>
        <taxon>Bacillota</taxon>
        <taxon>Clostridia</taxon>
        <taxon>Eubacteriales</taxon>
        <taxon>Clostridiaceae</taxon>
        <taxon>Clostridium</taxon>
    </lineage>
</organism>
<proteinExistence type="inferred from homology"/>
<feature type="domain" description="ABC transmembrane type-1" evidence="9">
    <location>
        <begin position="61"/>
        <end position="255"/>
    </location>
</feature>
<dbReference type="PATRIC" id="fig|1705578.3.peg.565"/>
<gene>
    <name evidence="10" type="primary">phnV</name>
    <name evidence="10" type="ORF">WX73_00181</name>
</gene>
<name>A0A170NMX4_9CLOT</name>
<keyword evidence="4" id="KW-0997">Cell inner membrane</keyword>
<reference evidence="10 11" key="1">
    <citation type="journal article" date="2015" name="Biotechnol. Bioeng.">
        <title>Genome sequence and phenotypic characterization of Caulobacter segnis.</title>
        <authorList>
            <person name="Patel S."/>
            <person name="Fletcher B."/>
            <person name="Scott D.C."/>
            <person name="Ely B."/>
        </authorList>
    </citation>
    <scope>NUCLEOTIDE SEQUENCE [LARGE SCALE GENOMIC DNA]</scope>
    <source>
        <strain evidence="10 11">PS02</strain>
    </source>
</reference>
<evidence type="ECO:0000313" key="10">
    <source>
        <dbReference type="EMBL" id="OAA93229.1"/>
    </source>
</evidence>